<dbReference type="InterPro" id="IPR009145">
    <property type="entry name" value="U2AF_small"/>
</dbReference>
<proteinExistence type="predicted"/>
<evidence type="ECO:0000256" key="6">
    <source>
        <dbReference type="PROSITE-ProRule" id="PRU00723"/>
    </source>
</evidence>
<protein>
    <submittedName>
        <fullName evidence="10">U2 small nuclear RNA auxiliary factor</fullName>
    </submittedName>
</protein>
<dbReference type="Gene3D" id="3.30.70.330">
    <property type="match status" value="1"/>
</dbReference>
<evidence type="ECO:0000256" key="1">
    <source>
        <dbReference type="ARBA" id="ARBA00022723"/>
    </source>
</evidence>
<evidence type="ECO:0000256" key="5">
    <source>
        <dbReference type="PROSITE-ProRule" id="PRU00176"/>
    </source>
</evidence>
<dbReference type="PRINTS" id="PR01848">
    <property type="entry name" value="U2AUXFACTOR"/>
</dbReference>
<evidence type="ECO:0000259" key="9">
    <source>
        <dbReference type="PROSITE" id="PS50103"/>
    </source>
</evidence>
<dbReference type="SMART" id="SM00361">
    <property type="entry name" value="RRM_1"/>
    <property type="match status" value="1"/>
</dbReference>
<keyword evidence="1 6" id="KW-0479">Metal-binding</keyword>
<dbReference type="InterPro" id="IPR000571">
    <property type="entry name" value="Znf_CCCH"/>
</dbReference>
<evidence type="ECO:0000259" key="8">
    <source>
        <dbReference type="PROSITE" id="PS50102"/>
    </source>
</evidence>
<dbReference type="SUPFAM" id="SSF54928">
    <property type="entry name" value="RNA-binding domain, RBD"/>
    <property type="match status" value="1"/>
</dbReference>
<dbReference type="InterPro" id="IPR000504">
    <property type="entry name" value="RRM_dom"/>
</dbReference>
<dbReference type="Proteomes" id="UP001149090">
    <property type="component" value="Unassembled WGS sequence"/>
</dbReference>
<evidence type="ECO:0000313" key="10">
    <source>
        <dbReference type="EMBL" id="KAJ5069490.1"/>
    </source>
</evidence>
<feature type="zinc finger region" description="C3H1-type" evidence="6">
    <location>
        <begin position="145"/>
        <end position="174"/>
    </location>
</feature>
<dbReference type="PROSITE" id="PS50103">
    <property type="entry name" value="ZF_C3H1"/>
    <property type="match status" value="2"/>
</dbReference>
<feature type="zinc finger region" description="C3H1-type" evidence="6">
    <location>
        <begin position="12"/>
        <end position="40"/>
    </location>
</feature>
<dbReference type="GO" id="GO:0000398">
    <property type="term" value="P:mRNA splicing, via spliceosome"/>
    <property type="evidence" value="ECO:0007669"/>
    <property type="project" value="InterPro"/>
</dbReference>
<keyword evidence="3 6" id="KW-0863">Zinc-finger</keyword>
<feature type="region of interest" description="Disordered" evidence="7">
    <location>
        <begin position="190"/>
        <end position="280"/>
    </location>
</feature>
<dbReference type="GO" id="GO:0008270">
    <property type="term" value="F:zinc ion binding"/>
    <property type="evidence" value="ECO:0007669"/>
    <property type="project" value="UniProtKB-KW"/>
</dbReference>
<feature type="compositionally biased region" description="Basic residues" evidence="7">
    <location>
        <begin position="208"/>
        <end position="245"/>
    </location>
</feature>
<comment type="caution">
    <text evidence="10">The sequence shown here is derived from an EMBL/GenBank/DDBJ whole genome shotgun (WGS) entry which is preliminary data.</text>
</comment>
<organism evidence="10 11">
    <name type="scientific">Anaeramoeba ignava</name>
    <name type="common">Anaerobic marine amoeba</name>
    <dbReference type="NCBI Taxonomy" id="1746090"/>
    <lineage>
        <taxon>Eukaryota</taxon>
        <taxon>Metamonada</taxon>
        <taxon>Anaeramoebidae</taxon>
        <taxon>Anaeramoeba</taxon>
    </lineage>
</organism>
<sequence length="280" mass="33450">MADLLCKIHGTEQDKINCTFYHKVGVCRHGDTCTKRHIIPSYSRTLFIPGMYQNPRATVDINKIDRKLKKNFKYLDGFYVDIFLELCKYGEIEEMMVTDNLTSHLLGHVFVRYFSEEEAENALMKLKGRYYNGVLLKPEYSPVTDFRDARCRQNDTDANGCQRGDFCNFLHIRDPSRNILRQLFKKQHKIYSQKEKEKEREREEDYHHKRSRSGRHHHHSRHSHSHSNSRHSHHSHNSHHSHHHQRDSQEKREQKDNTLNENENENENEEKKSNENSQNN</sequence>
<dbReference type="GO" id="GO:0089701">
    <property type="term" value="C:U2AF complex"/>
    <property type="evidence" value="ECO:0007669"/>
    <property type="project" value="InterPro"/>
</dbReference>
<reference evidence="10" key="1">
    <citation type="submission" date="2022-10" db="EMBL/GenBank/DDBJ databases">
        <title>Novel sulphate-reducing endosymbionts in the free-living metamonad Anaeramoeba.</title>
        <authorList>
            <person name="Jerlstrom-Hultqvist J."/>
            <person name="Cepicka I."/>
            <person name="Gallot-Lavallee L."/>
            <person name="Salas-Leiva D."/>
            <person name="Curtis B.A."/>
            <person name="Zahonova K."/>
            <person name="Pipaliya S."/>
            <person name="Dacks J."/>
            <person name="Roger A.J."/>
        </authorList>
    </citation>
    <scope>NUCLEOTIDE SEQUENCE</scope>
    <source>
        <strain evidence="10">BMAN</strain>
    </source>
</reference>
<evidence type="ECO:0000313" key="11">
    <source>
        <dbReference type="Proteomes" id="UP001149090"/>
    </source>
</evidence>
<evidence type="ECO:0000256" key="4">
    <source>
        <dbReference type="ARBA" id="ARBA00022833"/>
    </source>
</evidence>
<keyword evidence="2" id="KW-0677">Repeat</keyword>
<dbReference type="OMA" id="NPPMAVA"/>
<dbReference type="InterPro" id="IPR012677">
    <property type="entry name" value="Nucleotide-bd_a/b_plait_sf"/>
</dbReference>
<dbReference type="InterPro" id="IPR003954">
    <property type="entry name" value="RRM_euk-type"/>
</dbReference>
<name>A0A9Q0LBN5_ANAIG</name>
<keyword evidence="11" id="KW-1185">Reference proteome</keyword>
<dbReference type="PANTHER" id="PTHR12620">
    <property type="entry name" value="U2 SNRNP AUXILIARY FACTOR, SMALL SUBUNIT"/>
    <property type="match status" value="1"/>
</dbReference>
<accession>A0A9Q0LBN5</accession>
<feature type="domain" description="RRM" evidence="8">
    <location>
        <begin position="44"/>
        <end position="143"/>
    </location>
</feature>
<evidence type="ECO:0000256" key="3">
    <source>
        <dbReference type="ARBA" id="ARBA00022771"/>
    </source>
</evidence>
<dbReference type="Pfam" id="PF00076">
    <property type="entry name" value="RRM_1"/>
    <property type="match status" value="1"/>
</dbReference>
<keyword evidence="5" id="KW-0694">RNA-binding</keyword>
<feature type="compositionally biased region" description="Basic and acidic residues" evidence="7">
    <location>
        <begin position="192"/>
        <end position="207"/>
    </location>
</feature>
<gene>
    <name evidence="10" type="ORF">M0811_02060</name>
</gene>
<dbReference type="GO" id="GO:0003723">
    <property type="term" value="F:RNA binding"/>
    <property type="evidence" value="ECO:0007669"/>
    <property type="project" value="UniProtKB-UniRule"/>
</dbReference>
<evidence type="ECO:0000256" key="7">
    <source>
        <dbReference type="SAM" id="MobiDB-lite"/>
    </source>
</evidence>
<dbReference type="SMART" id="SM00356">
    <property type="entry name" value="ZnF_C3H1"/>
    <property type="match status" value="2"/>
</dbReference>
<dbReference type="PROSITE" id="PS50102">
    <property type="entry name" value="RRM"/>
    <property type="match status" value="1"/>
</dbReference>
<dbReference type="AlphaFoldDB" id="A0A9Q0LBN5"/>
<dbReference type="InterPro" id="IPR035979">
    <property type="entry name" value="RBD_domain_sf"/>
</dbReference>
<dbReference type="EMBL" id="JAPDFW010000103">
    <property type="protein sequence ID" value="KAJ5069490.1"/>
    <property type="molecule type" value="Genomic_DNA"/>
</dbReference>
<evidence type="ECO:0000256" key="2">
    <source>
        <dbReference type="ARBA" id="ARBA00022737"/>
    </source>
</evidence>
<feature type="domain" description="C3H1-type" evidence="9">
    <location>
        <begin position="145"/>
        <end position="174"/>
    </location>
</feature>
<feature type="compositionally biased region" description="Basic and acidic residues" evidence="7">
    <location>
        <begin position="246"/>
        <end position="258"/>
    </location>
</feature>
<keyword evidence="4 6" id="KW-0862">Zinc</keyword>
<dbReference type="OrthoDB" id="423462at2759"/>
<feature type="domain" description="C3H1-type" evidence="9">
    <location>
        <begin position="12"/>
        <end position="40"/>
    </location>
</feature>